<dbReference type="Proteomes" id="UP000610611">
    <property type="component" value="Unassembled WGS sequence"/>
</dbReference>
<dbReference type="EMBL" id="WOWB01000001">
    <property type="protein sequence ID" value="NLV05965.1"/>
    <property type="molecule type" value="Genomic_DNA"/>
</dbReference>
<protein>
    <submittedName>
        <fullName evidence="3">Helix-turn-helix domain-containing protein</fullName>
    </submittedName>
</protein>
<accession>A0A847TY38</accession>
<feature type="region of interest" description="Disordered" evidence="1">
    <location>
        <begin position="1"/>
        <end position="20"/>
    </location>
</feature>
<feature type="domain" description="HTH arsR-type" evidence="2">
    <location>
        <begin position="23"/>
        <end position="96"/>
    </location>
</feature>
<dbReference type="Pfam" id="PF12840">
    <property type="entry name" value="HTH_20"/>
    <property type="match status" value="1"/>
</dbReference>
<evidence type="ECO:0000259" key="2">
    <source>
        <dbReference type="SMART" id="SM00418"/>
    </source>
</evidence>
<gene>
    <name evidence="3" type="ORF">GOC83_07440</name>
</gene>
<dbReference type="InterPro" id="IPR011991">
    <property type="entry name" value="ArsR-like_HTH"/>
</dbReference>
<name>A0A847TY38_9EURY</name>
<reference evidence="3" key="1">
    <citation type="submission" date="2019-12" db="EMBL/GenBank/DDBJ databases">
        <title>The whole-genome sequencing of Haloarcula japonica strain pws8.</title>
        <authorList>
            <person name="Verma D.K."/>
            <person name="Gopal K."/>
            <person name="Prasad E.S."/>
        </authorList>
    </citation>
    <scope>NUCLEOTIDE SEQUENCE</scope>
    <source>
        <strain evidence="3">Pws8</strain>
    </source>
</reference>
<comment type="caution">
    <text evidence="3">The sequence shown here is derived from an EMBL/GenBank/DDBJ whole genome shotgun (WGS) entry which is preliminary data.</text>
</comment>
<evidence type="ECO:0000313" key="4">
    <source>
        <dbReference type="Proteomes" id="UP000610611"/>
    </source>
</evidence>
<dbReference type="InterPro" id="IPR001845">
    <property type="entry name" value="HTH_ArsR_DNA-bd_dom"/>
</dbReference>
<dbReference type="SUPFAM" id="SSF46785">
    <property type="entry name" value="Winged helix' DNA-binding domain"/>
    <property type="match status" value="1"/>
</dbReference>
<dbReference type="CDD" id="cd00090">
    <property type="entry name" value="HTH_ARSR"/>
    <property type="match status" value="1"/>
</dbReference>
<dbReference type="SMART" id="SM00418">
    <property type="entry name" value="HTH_ARSR"/>
    <property type="match status" value="1"/>
</dbReference>
<dbReference type="InterPro" id="IPR036390">
    <property type="entry name" value="WH_DNA-bd_sf"/>
</dbReference>
<dbReference type="GO" id="GO:0003700">
    <property type="term" value="F:DNA-binding transcription factor activity"/>
    <property type="evidence" value="ECO:0007669"/>
    <property type="project" value="InterPro"/>
</dbReference>
<proteinExistence type="predicted"/>
<dbReference type="AlphaFoldDB" id="A0A847TY38"/>
<organism evidence="3 4">
    <name type="scientific">Haloarcula rubripromontorii</name>
    <dbReference type="NCBI Taxonomy" id="1705562"/>
    <lineage>
        <taxon>Archaea</taxon>
        <taxon>Methanobacteriati</taxon>
        <taxon>Methanobacteriota</taxon>
        <taxon>Stenosarchaea group</taxon>
        <taxon>Halobacteria</taxon>
        <taxon>Halobacteriales</taxon>
        <taxon>Haloarculaceae</taxon>
        <taxon>Haloarcula</taxon>
    </lineage>
</organism>
<evidence type="ECO:0000256" key="1">
    <source>
        <dbReference type="SAM" id="MobiDB-lite"/>
    </source>
</evidence>
<sequence length="111" mass="12249">MTSTTTRSSSGSDEMHAGPTADELLSCLEDQYTRQIVTALQDGPMPARDIVAACDCSRPTVYRRLKELKAATVVTTAMRYDPDGHHRKVFTLQVDQITLKLQSDGIIIHIS</sequence>
<dbReference type="Gene3D" id="1.10.10.10">
    <property type="entry name" value="Winged helix-like DNA-binding domain superfamily/Winged helix DNA-binding domain"/>
    <property type="match status" value="1"/>
</dbReference>
<dbReference type="RefSeq" id="WP_170083126.1">
    <property type="nucleotide sequence ID" value="NZ_WOWB01000001.1"/>
</dbReference>
<feature type="compositionally biased region" description="Low complexity" evidence="1">
    <location>
        <begin position="1"/>
        <end position="12"/>
    </location>
</feature>
<evidence type="ECO:0000313" key="3">
    <source>
        <dbReference type="EMBL" id="NLV05965.1"/>
    </source>
</evidence>
<dbReference type="InterPro" id="IPR036388">
    <property type="entry name" value="WH-like_DNA-bd_sf"/>
</dbReference>